<dbReference type="Pfam" id="PF13589">
    <property type="entry name" value="HATPase_c_3"/>
    <property type="match status" value="1"/>
</dbReference>
<dbReference type="EMBL" id="JAEVLS010000005">
    <property type="protein sequence ID" value="MBM0107124.1"/>
    <property type="molecule type" value="Genomic_DNA"/>
</dbReference>
<keyword evidence="1" id="KW-0547">Nucleotide-binding</keyword>
<keyword evidence="2" id="KW-1185">Reference proteome</keyword>
<name>A0ABS1X1J9_9GAMM</name>
<gene>
    <name evidence="1" type="ORF">JM946_20505</name>
</gene>
<keyword evidence="1" id="KW-0067">ATP-binding</keyword>
<dbReference type="Gene3D" id="3.30.565.10">
    <property type="entry name" value="Histidine kinase-like ATPase, C-terminal domain"/>
    <property type="match status" value="1"/>
</dbReference>
<accession>A0ABS1X1J9</accession>
<dbReference type="RefSeq" id="WP_203169246.1">
    <property type="nucleotide sequence ID" value="NZ_JAEVLS010000005.1"/>
</dbReference>
<protein>
    <submittedName>
        <fullName evidence="1">ATP-binding protein</fullName>
    </submittedName>
</protein>
<organism evidence="1 2">
    <name type="scientific">Steroidobacter gossypii</name>
    <dbReference type="NCBI Taxonomy" id="2805490"/>
    <lineage>
        <taxon>Bacteria</taxon>
        <taxon>Pseudomonadati</taxon>
        <taxon>Pseudomonadota</taxon>
        <taxon>Gammaproteobacteria</taxon>
        <taxon>Steroidobacterales</taxon>
        <taxon>Steroidobacteraceae</taxon>
        <taxon>Steroidobacter</taxon>
    </lineage>
</organism>
<proteinExistence type="predicted"/>
<dbReference type="InterPro" id="IPR036890">
    <property type="entry name" value="HATPase_C_sf"/>
</dbReference>
<sequence>MTTTARKVRNDECSIIALDRFIQATRDSGYKGTASAISELVDNSIQAGANRIGISINAKAGEDDSKVIEVSVVDNGSGMDPFTLRQALRFGGSTRFGDRSGLGRYGMGLPNASLSQARRVTVFTWQSARGQKIGIAGSRRASNSAPPQVYMSYLDVDEIVRCEMVEVPRPSIVRKLPGACASPSGTIVQWTQCDRLDARRISTIVRKLESELGRRFRHFLWNGLRLTINGDAITPIDPLFVHSEAQISGAQLFGDEMRYEVRADPADASKTGWVRVRFSELPVHQWHKLSNEDKRRIGVSKGAGVSIVRGGREVDYGWFFMGSKHRENYDDWWRCEIQFDPVLDEAFGVTHTKQQVRPQSHLLEALTPDLEATARALSARARKAHLAVKTAERFSAAERIANERDHLLRRLPKNAEQRATALMKELIKQHPALRQALGEGRSRYTIIEATVKDTSFFTYAHDGERLVLVLNPDHPFNREIYKPLADVDSPHDQQLRAKLELLLLAAARAEAMATGKSGALSRHRLEWSDTLAAFLNDK</sequence>
<dbReference type="SUPFAM" id="SSF55874">
    <property type="entry name" value="ATPase domain of HSP90 chaperone/DNA topoisomerase II/histidine kinase"/>
    <property type="match status" value="1"/>
</dbReference>
<evidence type="ECO:0000313" key="2">
    <source>
        <dbReference type="Proteomes" id="UP000661077"/>
    </source>
</evidence>
<reference evidence="1 2" key="1">
    <citation type="journal article" date="2021" name="Int. J. Syst. Evol. Microbiol.">
        <title>Steroidobacter gossypii sp. nov., isolated from soil of cotton cropping field.</title>
        <authorList>
            <person name="Huang R."/>
            <person name="Yang S."/>
            <person name="Zhen C."/>
            <person name="Liu W."/>
        </authorList>
    </citation>
    <scope>NUCLEOTIDE SEQUENCE [LARGE SCALE GENOMIC DNA]</scope>
    <source>
        <strain evidence="1 2">S1-65</strain>
    </source>
</reference>
<dbReference type="GO" id="GO:0005524">
    <property type="term" value="F:ATP binding"/>
    <property type="evidence" value="ECO:0007669"/>
    <property type="project" value="UniProtKB-KW"/>
</dbReference>
<evidence type="ECO:0000313" key="1">
    <source>
        <dbReference type="EMBL" id="MBM0107124.1"/>
    </source>
</evidence>
<dbReference type="Proteomes" id="UP000661077">
    <property type="component" value="Unassembled WGS sequence"/>
</dbReference>
<comment type="caution">
    <text evidence="1">The sequence shown here is derived from an EMBL/GenBank/DDBJ whole genome shotgun (WGS) entry which is preliminary data.</text>
</comment>